<gene>
    <name evidence="3" type="ORF">Poli38472_011795</name>
</gene>
<accession>A0A8K1C7X0</accession>
<dbReference type="CDD" id="cd14686">
    <property type="entry name" value="bZIP"/>
    <property type="match status" value="1"/>
</dbReference>
<organism evidence="3 4">
    <name type="scientific">Pythium oligandrum</name>
    <name type="common">Mycoparasitic fungus</name>
    <dbReference type="NCBI Taxonomy" id="41045"/>
    <lineage>
        <taxon>Eukaryota</taxon>
        <taxon>Sar</taxon>
        <taxon>Stramenopiles</taxon>
        <taxon>Oomycota</taxon>
        <taxon>Peronosporomycetes</taxon>
        <taxon>Pythiales</taxon>
        <taxon>Pythiaceae</taxon>
        <taxon>Pythium</taxon>
    </lineage>
</organism>
<protein>
    <recommendedName>
        <fullName evidence="5">BZIP domain-containing protein</fullName>
    </recommendedName>
</protein>
<evidence type="ECO:0000256" key="1">
    <source>
        <dbReference type="SAM" id="Coils"/>
    </source>
</evidence>
<sequence length="366" mass="42066">MAQRRPALGPSRPTPVVPLHPATRSSRLMRDAAPVTHTNATATQHSTPLVKPKRKRIRLKTERRREQCRRNQARYPDRQRLQVLELETEVDDLRAEVERLEEQRRSLYYSVNLRDASAKVVMEYFRLFRHGLDIDRHVRAPLIPPLVRQRQSALLTKQFSFLETVVADNVRVDEVFGRDIFIDQTKCYATYYDDTLLRLHTLDCVSIGAEAVTTVHVTHILELTITPTTIRRVFPHVHDKAQLKWKLLGYRLRCPASGTFVFNEEQTASSVDWTIDSVTGLLNIQTIEEVGFVLQDAQIVRDAYLISDKHDGTSSNIPARECSYDRGPFQLDEAMESRQPPPPFVFRQEDGAVMMHDGKEGDVVML</sequence>
<dbReference type="OrthoDB" id="99097at2759"/>
<dbReference type="EMBL" id="SPLM01000112">
    <property type="protein sequence ID" value="TMW58207.1"/>
    <property type="molecule type" value="Genomic_DNA"/>
</dbReference>
<dbReference type="AlphaFoldDB" id="A0A8K1C7X0"/>
<name>A0A8K1C7X0_PYTOL</name>
<evidence type="ECO:0008006" key="5">
    <source>
        <dbReference type="Google" id="ProtNLM"/>
    </source>
</evidence>
<comment type="caution">
    <text evidence="3">The sequence shown here is derived from an EMBL/GenBank/DDBJ whole genome shotgun (WGS) entry which is preliminary data.</text>
</comment>
<reference evidence="3" key="1">
    <citation type="submission" date="2019-03" db="EMBL/GenBank/DDBJ databases">
        <title>Long read genome sequence of the mycoparasitic Pythium oligandrum ATCC 38472 isolated from sugarbeet rhizosphere.</title>
        <authorList>
            <person name="Gaulin E."/>
        </authorList>
    </citation>
    <scope>NUCLEOTIDE SEQUENCE</scope>
    <source>
        <strain evidence="3">ATCC 38472_TT</strain>
    </source>
</reference>
<feature type="coiled-coil region" evidence="1">
    <location>
        <begin position="83"/>
        <end position="110"/>
    </location>
</feature>
<evidence type="ECO:0000313" key="3">
    <source>
        <dbReference type="EMBL" id="TMW58207.1"/>
    </source>
</evidence>
<evidence type="ECO:0000256" key="2">
    <source>
        <dbReference type="SAM" id="MobiDB-lite"/>
    </source>
</evidence>
<dbReference type="Proteomes" id="UP000794436">
    <property type="component" value="Unassembled WGS sequence"/>
</dbReference>
<feature type="region of interest" description="Disordered" evidence="2">
    <location>
        <begin position="1"/>
        <end position="20"/>
    </location>
</feature>
<keyword evidence="1" id="KW-0175">Coiled coil</keyword>
<keyword evidence="4" id="KW-1185">Reference proteome</keyword>
<evidence type="ECO:0000313" key="4">
    <source>
        <dbReference type="Proteomes" id="UP000794436"/>
    </source>
</evidence>
<proteinExistence type="predicted"/>